<dbReference type="Proteomes" id="UP000033588">
    <property type="component" value="Unassembled WGS sequence"/>
</dbReference>
<feature type="transmembrane region" description="Helical" evidence="1">
    <location>
        <begin position="30"/>
        <end position="53"/>
    </location>
</feature>
<evidence type="ECO:0008006" key="4">
    <source>
        <dbReference type="Google" id="ProtNLM"/>
    </source>
</evidence>
<keyword evidence="1" id="KW-1133">Transmembrane helix</keyword>
<accession>A0A0F4SRV6</accession>
<evidence type="ECO:0000313" key="3">
    <source>
        <dbReference type="Proteomes" id="UP000033588"/>
    </source>
</evidence>
<protein>
    <recommendedName>
        <fullName evidence="4">Transmembrane protein</fullName>
    </recommendedName>
</protein>
<sequence>MTESGTADITIMTIDVVTTREGTMIKVMTATMVVVAMIVATMIANTVATVIAMTTTIDSLPSSDGSQVWTTHRE</sequence>
<organism evidence="2 3">
    <name type="scientific">Pseudomonas fluorescens</name>
    <dbReference type="NCBI Taxonomy" id="294"/>
    <lineage>
        <taxon>Bacteria</taxon>
        <taxon>Pseudomonadati</taxon>
        <taxon>Pseudomonadota</taxon>
        <taxon>Gammaproteobacteria</taxon>
        <taxon>Pseudomonadales</taxon>
        <taxon>Pseudomonadaceae</taxon>
        <taxon>Pseudomonas</taxon>
    </lineage>
</organism>
<comment type="caution">
    <text evidence="2">The sequence shown here is derived from an EMBL/GenBank/DDBJ whole genome shotgun (WGS) entry which is preliminary data.</text>
</comment>
<keyword evidence="1" id="KW-0472">Membrane</keyword>
<evidence type="ECO:0000313" key="2">
    <source>
        <dbReference type="EMBL" id="KJZ34901.1"/>
    </source>
</evidence>
<reference evidence="2 3" key="1">
    <citation type="submission" date="2015-03" db="EMBL/GenBank/DDBJ databases">
        <title>Comparative genomics of Pseudomonas insights into diversity of traits involved in vanlence and defense.</title>
        <authorList>
            <person name="Qin Y."/>
        </authorList>
    </citation>
    <scope>NUCLEOTIDE SEQUENCE [LARGE SCALE GENOMIC DNA]</scope>
    <source>
        <strain evidence="2 3">C8</strain>
    </source>
</reference>
<dbReference type="EMBL" id="LACC01000053">
    <property type="protein sequence ID" value="KJZ34901.1"/>
    <property type="molecule type" value="Genomic_DNA"/>
</dbReference>
<gene>
    <name evidence="2" type="ORF">VC35_27755</name>
</gene>
<dbReference type="AlphaFoldDB" id="A0A0F4SRV6"/>
<proteinExistence type="predicted"/>
<evidence type="ECO:0000256" key="1">
    <source>
        <dbReference type="SAM" id="Phobius"/>
    </source>
</evidence>
<keyword evidence="1" id="KW-0812">Transmembrane</keyword>
<name>A0A0F4SRV6_PSEFL</name>